<sequence length="73" mass="8409">MTVLAMGLNVVSRGWDNLDQEERIGALSVFLAYLLREYPRLERELDRKSGDKIKDIGRIIAEWCRQSDADPKS</sequence>
<comment type="caution">
    <text evidence="1">The sequence shown here is derived from an EMBL/GenBank/DDBJ whole genome shotgun (WGS) entry which is preliminary data.</text>
</comment>
<accession>A0A430FJH4</accession>
<name>A0A430FJH4_9BIFI</name>
<reference evidence="1 2" key="1">
    <citation type="submission" date="2018-09" db="EMBL/GenBank/DDBJ databases">
        <title>Characterization of the phylogenetic diversity of five novel species belonging to the genus Bifidobacterium.</title>
        <authorList>
            <person name="Lugli G.A."/>
            <person name="Duranti S."/>
            <person name="Milani C."/>
        </authorList>
    </citation>
    <scope>NUCLEOTIDE SEQUENCE [LARGE SCALE GENOMIC DNA]</scope>
    <source>
        <strain evidence="1 2">2033B</strain>
    </source>
</reference>
<evidence type="ECO:0000313" key="1">
    <source>
        <dbReference type="EMBL" id="RSX53029.1"/>
    </source>
</evidence>
<organism evidence="1 2">
    <name type="scientific">Bifidobacterium samirii</name>
    <dbReference type="NCBI Taxonomy" id="2306974"/>
    <lineage>
        <taxon>Bacteria</taxon>
        <taxon>Bacillati</taxon>
        <taxon>Actinomycetota</taxon>
        <taxon>Actinomycetes</taxon>
        <taxon>Bifidobacteriales</taxon>
        <taxon>Bifidobacteriaceae</taxon>
        <taxon>Bifidobacterium</taxon>
    </lineage>
</organism>
<dbReference type="RefSeq" id="WP_125968950.1">
    <property type="nucleotide sequence ID" value="NZ_QXGK01000020.1"/>
</dbReference>
<dbReference type="Proteomes" id="UP000287470">
    <property type="component" value="Unassembled WGS sequence"/>
</dbReference>
<dbReference type="OrthoDB" id="3232464at2"/>
<evidence type="ECO:0000313" key="2">
    <source>
        <dbReference type="Proteomes" id="UP000287470"/>
    </source>
</evidence>
<protein>
    <submittedName>
        <fullName evidence="1">Uncharacterized protein</fullName>
    </submittedName>
</protein>
<dbReference type="AlphaFoldDB" id="A0A430FJH4"/>
<proteinExistence type="predicted"/>
<dbReference type="EMBL" id="QXGK01000020">
    <property type="protein sequence ID" value="RSX53029.1"/>
    <property type="molecule type" value="Genomic_DNA"/>
</dbReference>
<gene>
    <name evidence="1" type="ORF">D2E24_1700</name>
</gene>
<keyword evidence="2" id="KW-1185">Reference proteome</keyword>